<dbReference type="SUPFAM" id="SSF46626">
    <property type="entry name" value="Cytochrome c"/>
    <property type="match status" value="1"/>
</dbReference>
<keyword evidence="8" id="KW-1185">Reference proteome</keyword>
<evidence type="ECO:0000256" key="3">
    <source>
        <dbReference type="ARBA" id="ARBA00023004"/>
    </source>
</evidence>
<dbReference type="Gene3D" id="1.10.760.10">
    <property type="entry name" value="Cytochrome c-like domain"/>
    <property type="match status" value="1"/>
</dbReference>
<dbReference type="GO" id="GO:0009055">
    <property type="term" value="F:electron transfer activity"/>
    <property type="evidence" value="ECO:0007669"/>
    <property type="project" value="InterPro"/>
</dbReference>
<proteinExistence type="predicted"/>
<organism evidence="7 8">
    <name type="scientific">Thalassovita mangrovi</name>
    <dbReference type="NCBI Taxonomy" id="2692236"/>
    <lineage>
        <taxon>Bacteria</taxon>
        <taxon>Pseudomonadati</taxon>
        <taxon>Pseudomonadota</taxon>
        <taxon>Alphaproteobacteria</taxon>
        <taxon>Rhodobacterales</taxon>
        <taxon>Roseobacteraceae</taxon>
        <taxon>Thalassovita</taxon>
    </lineage>
</organism>
<dbReference type="Pfam" id="PF13442">
    <property type="entry name" value="Cytochrome_CBB3"/>
    <property type="match status" value="1"/>
</dbReference>
<feature type="signal peptide" evidence="5">
    <location>
        <begin position="1"/>
        <end position="20"/>
    </location>
</feature>
<gene>
    <name evidence="7" type="ORF">GR167_14485</name>
</gene>
<keyword evidence="1 4" id="KW-0349">Heme</keyword>
<dbReference type="InterPro" id="IPR009056">
    <property type="entry name" value="Cyt_c-like_dom"/>
</dbReference>
<accession>A0A6L8LSQ9</accession>
<dbReference type="GO" id="GO:0020037">
    <property type="term" value="F:heme binding"/>
    <property type="evidence" value="ECO:0007669"/>
    <property type="project" value="InterPro"/>
</dbReference>
<sequence length="136" mass="14224">MKPLTILAGLAGAALLVACANDSMPEAGEGAALYAENCALCHGVSGRGDGELAKDLRPAPADLTAITRRYDGTFPRAHILSVIDGYTRMDTPGEDMPEFGLLLEGPTVPVDVGDGKFSPVPRPLAALMVYLESIQQ</sequence>
<evidence type="ECO:0000256" key="5">
    <source>
        <dbReference type="SAM" id="SignalP"/>
    </source>
</evidence>
<dbReference type="AlphaFoldDB" id="A0A6L8LSQ9"/>
<dbReference type="PROSITE" id="PS51007">
    <property type="entry name" value="CYTC"/>
    <property type="match status" value="1"/>
</dbReference>
<evidence type="ECO:0000313" key="7">
    <source>
        <dbReference type="EMBL" id="MYM56522.1"/>
    </source>
</evidence>
<dbReference type="PROSITE" id="PS51257">
    <property type="entry name" value="PROKAR_LIPOPROTEIN"/>
    <property type="match status" value="1"/>
</dbReference>
<keyword evidence="3 4" id="KW-0408">Iron</keyword>
<feature type="domain" description="Cytochrome c" evidence="6">
    <location>
        <begin position="25"/>
        <end position="135"/>
    </location>
</feature>
<feature type="chain" id="PRO_5027112104" evidence="5">
    <location>
        <begin position="21"/>
        <end position="136"/>
    </location>
</feature>
<dbReference type="Proteomes" id="UP000479043">
    <property type="component" value="Unassembled WGS sequence"/>
</dbReference>
<reference evidence="7 8" key="1">
    <citation type="submission" date="2020-01" db="EMBL/GenBank/DDBJ databases">
        <authorList>
            <person name="Chen S."/>
        </authorList>
    </citation>
    <scope>NUCLEOTIDE SEQUENCE [LARGE SCALE GENOMIC DNA]</scope>
    <source>
        <strain evidence="7 8">GS-10</strain>
    </source>
</reference>
<keyword evidence="2 4" id="KW-0479">Metal-binding</keyword>
<dbReference type="GO" id="GO:0046872">
    <property type="term" value="F:metal ion binding"/>
    <property type="evidence" value="ECO:0007669"/>
    <property type="project" value="UniProtKB-KW"/>
</dbReference>
<evidence type="ECO:0000256" key="4">
    <source>
        <dbReference type="PROSITE-ProRule" id="PRU00433"/>
    </source>
</evidence>
<evidence type="ECO:0000313" key="8">
    <source>
        <dbReference type="Proteomes" id="UP000479043"/>
    </source>
</evidence>
<keyword evidence="5" id="KW-0732">Signal</keyword>
<dbReference type="RefSeq" id="WP_160974427.1">
    <property type="nucleotide sequence ID" value="NZ_WWEN01000006.1"/>
</dbReference>
<name>A0A6L8LSQ9_9RHOB</name>
<dbReference type="EMBL" id="WWEN01000006">
    <property type="protein sequence ID" value="MYM56522.1"/>
    <property type="molecule type" value="Genomic_DNA"/>
</dbReference>
<evidence type="ECO:0000256" key="1">
    <source>
        <dbReference type="ARBA" id="ARBA00022617"/>
    </source>
</evidence>
<dbReference type="InterPro" id="IPR036909">
    <property type="entry name" value="Cyt_c-like_dom_sf"/>
</dbReference>
<protein>
    <submittedName>
        <fullName evidence="7">C-type cytochrome</fullName>
    </submittedName>
</protein>
<evidence type="ECO:0000256" key="2">
    <source>
        <dbReference type="ARBA" id="ARBA00022723"/>
    </source>
</evidence>
<comment type="caution">
    <text evidence="7">The sequence shown here is derived from an EMBL/GenBank/DDBJ whole genome shotgun (WGS) entry which is preliminary data.</text>
</comment>
<evidence type="ECO:0000259" key="6">
    <source>
        <dbReference type="PROSITE" id="PS51007"/>
    </source>
</evidence>